<dbReference type="EMBL" id="CAAALY010252166">
    <property type="protein sequence ID" value="VEL36407.1"/>
    <property type="molecule type" value="Genomic_DNA"/>
</dbReference>
<name>A0A3S5CTU2_9PLAT</name>
<proteinExistence type="predicted"/>
<dbReference type="Proteomes" id="UP000784294">
    <property type="component" value="Unassembled WGS sequence"/>
</dbReference>
<keyword evidence="3" id="KW-1185">Reference proteome</keyword>
<feature type="compositionally biased region" description="Basic and acidic residues" evidence="1">
    <location>
        <begin position="147"/>
        <end position="156"/>
    </location>
</feature>
<feature type="region of interest" description="Disordered" evidence="1">
    <location>
        <begin position="69"/>
        <end position="193"/>
    </location>
</feature>
<dbReference type="AlphaFoldDB" id="A0A3S5CTU2"/>
<accession>A0A3S5CTU2</accession>
<feature type="compositionally biased region" description="Basic and acidic residues" evidence="1">
    <location>
        <begin position="70"/>
        <end position="85"/>
    </location>
</feature>
<protein>
    <submittedName>
        <fullName evidence="2">Uncharacterized protein</fullName>
    </submittedName>
</protein>
<evidence type="ECO:0000313" key="2">
    <source>
        <dbReference type="EMBL" id="VEL36407.1"/>
    </source>
</evidence>
<organism evidence="2 3">
    <name type="scientific">Protopolystoma xenopodis</name>
    <dbReference type="NCBI Taxonomy" id="117903"/>
    <lineage>
        <taxon>Eukaryota</taxon>
        <taxon>Metazoa</taxon>
        <taxon>Spiralia</taxon>
        <taxon>Lophotrochozoa</taxon>
        <taxon>Platyhelminthes</taxon>
        <taxon>Monogenea</taxon>
        <taxon>Polyopisthocotylea</taxon>
        <taxon>Polystomatidea</taxon>
        <taxon>Polystomatidae</taxon>
        <taxon>Protopolystoma</taxon>
    </lineage>
</organism>
<evidence type="ECO:0000256" key="1">
    <source>
        <dbReference type="SAM" id="MobiDB-lite"/>
    </source>
</evidence>
<sequence>MNQQNSNCWSLPVSGPSSIDQSIAPYENTVEAALPAVSRGRLDNSMPIMNEHCRQNCLRLNSIRRTRLQRKLDEEDGKKDQKSDKEEENDAGTEDDSEEGEPLFEPRQLRPRNNLALLQGSRPTDEAPMTKRIRGNRTHASHRPISRRLEMERSSDDNEDEDEAEGDGEEGGRRYPMRQRRNVDVYQGESSSH</sequence>
<reference evidence="2" key="1">
    <citation type="submission" date="2018-11" db="EMBL/GenBank/DDBJ databases">
        <authorList>
            <consortium name="Pathogen Informatics"/>
        </authorList>
    </citation>
    <scope>NUCLEOTIDE SEQUENCE</scope>
</reference>
<feature type="compositionally biased region" description="Acidic residues" evidence="1">
    <location>
        <begin position="86"/>
        <end position="102"/>
    </location>
</feature>
<gene>
    <name evidence="2" type="ORF">PXEA_LOCUS29847</name>
</gene>
<feature type="compositionally biased region" description="Acidic residues" evidence="1">
    <location>
        <begin position="157"/>
        <end position="169"/>
    </location>
</feature>
<comment type="caution">
    <text evidence="2">The sequence shown here is derived from an EMBL/GenBank/DDBJ whole genome shotgun (WGS) entry which is preliminary data.</text>
</comment>
<evidence type="ECO:0000313" key="3">
    <source>
        <dbReference type="Proteomes" id="UP000784294"/>
    </source>
</evidence>
<feature type="compositionally biased region" description="Basic residues" evidence="1">
    <location>
        <begin position="131"/>
        <end position="146"/>
    </location>
</feature>